<evidence type="ECO:0000313" key="2">
    <source>
        <dbReference type="Proteomes" id="UP000588017"/>
    </source>
</evidence>
<dbReference type="AlphaFoldDB" id="A0A841K9A0"/>
<reference evidence="1 2" key="1">
    <citation type="submission" date="2020-08" db="EMBL/GenBank/DDBJ databases">
        <title>Genomic Encyclopedia of Type Strains, Phase IV (KMG-IV): sequencing the most valuable type-strain genomes for metagenomic binning, comparative biology and taxonomic classification.</title>
        <authorList>
            <person name="Goeker M."/>
        </authorList>
    </citation>
    <scope>NUCLEOTIDE SEQUENCE [LARGE SCALE GENOMIC DNA]</scope>
    <source>
        <strain evidence="1 2">DSM 101465</strain>
    </source>
</reference>
<dbReference type="Proteomes" id="UP000588017">
    <property type="component" value="Unassembled WGS sequence"/>
</dbReference>
<proteinExistence type="predicted"/>
<gene>
    <name evidence="1" type="ORF">HNQ73_001645</name>
</gene>
<name>A0A841K9A0_9HYPH</name>
<evidence type="ECO:0000313" key="1">
    <source>
        <dbReference type="EMBL" id="MBB6168022.1"/>
    </source>
</evidence>
<keyword evidence="2" id="KW-1185">Reference proteome</keyword>
<dbReference type="RefSeq" id="WP_183334062.1">
    <property type="nucleotide sequence ID" value="NZ_BMHX01000003.1"/>
</dbReference>
<dbReference type="EMBL" id="JACHEH010000003">
    <property type="protein sequence ID" value="MBB6168022.1"/>
    <property type="molecule type" value="Genomic_DNA"/>
</dbReference>
<comment type="caution">
    <text evidence="1">The sequence shown here is derived from an EMBL/GenBank/DDBJ whole genome shotgun (WGS) entry which is preliminary data.</text>
</comment>
<sequence length="50" mass="5306">MPCTCRAQGRDYEIGAVVCLSTSAGPRLATCGMELNNTSWKLTSEPCPDA</sequence>
<protein>
    <submittedName>
        <fullName evidence="1">Uncharacterized protein</fullName>
    </submittedName>
</protein>
<organism evidence="1 2">
    <name type="scientific">Chelatococcus composti</name>
    <dbReference type="NCBI Taxonomy" id="1743235"/>
    <lineage>
        <taxon>Bacteria</taxon>
        <taxon>Pseudomonadati</taxon>
        <taxon>Pseudomonadota</taxon>
        <taxon>Alphaproteobacteria</taxon>
        <taxon>Hyphomicrobiales</taxon>
        <taxon>Chelatococcaceae</taxon>
        <taxon>Chelatococcus</taxon>
    </lineage>
</organism>
<accession>A0A841K9A0</accession>